<dbReference type="EMBL" id="JAEACU010000008">
    <property type="protein sequence ID" value="KAH7520721.1"/>
    <property type="molecule type" value="Genomic_DNA"/>
</dbReference>
<comment type="caution">
    <text evidence="1">The sequence shown here is derived from an EMBL/GenBank/DDBJ whole genome shotgun (WGS) entry which is preliminary data.</text>
</comment>
<evidence type="ECO:0000313" key="2">
    <source>
        <dbReference type="Proteomes" id="UP000813462"/>
    </source>
</evidence>
<dbReference type="AlphaFoldDB" id="A0A978V0F5"/>
<reference evidence="1" key="1">
    <citation type="journal article" date="2021" name="Front. Plant Sci.">
        <title>Chromosome-Scale Genome Assembly for Chinese Sour Jujube and Insights Into Its Genome Evolution and Domestication Signature.</title>
        <authorList>
            <person name="Shen L.-Y."/>
            <person name="Luo H."/>
            <person name="Wang X.-L."/>
            <person name="Wang X.-M."/>
            <person name="Qiu X.-J."/>
            <person name="Liu H."/>
            <person name="Zhou S.-S."/>
            <person name="Jia K.-H."/>
            <person name="Nie S."/>
            <person name="Bao Y.-T."/>
            <person name="Zhang R.-G."/>
            <person name="Yun Q.-Z."/>
            <person name="Chai Y.-H."/>
            <person name="Lu J.-Y."/>
            <person name="Li Y."/>
            <person name="Zhao S.-W."/>
            <person name="Mao J.-F."/>
            <person name="Jia S.-G."/>
            <person name="Mao Y.-M."/>
        </authorList>
    </citation>
    <scope>NUCLEOTIDE SEQUENCE</scope>
    <source>
        <strain evidence="1">AT0</strain>
        <tissue evidence="1">Leaf</tissue>
    </source>
</reference>
<dbReference type="Proteomes" id="UP000813462">
    <property type="component" value="Unassembled WGS sequence"/>
</dbReference>
<accession>A0A978V0F5</accession>
<gene>
    <name evidence="1" type="ORF">FEM48_Zijuj08G0175400</name>
</gene>
<organism evidence="1 2">
    <name type="scientific">Ziziphus jujuba var. spinosa</name>
    <dbReference type="NCBI Taxonomy" id="714518"/>
    <lineage>
        <taxon>Eukaryota</taxon>
        <taxon>Viridiplantae</taxon>
        <taxon>Streptophyta</taxon>
        <taxon>Embryophyta</taxon>
        <taxon>Tracheophyta</taxon>
        <taxon>Spermatophyta</taxon>
        <taxon>Magnoliopsida</taxon>
        <taxon>eudicotyledons</taxon>
        <taxon>Gunneridae</taxon>
        <taxon>Pentapetalae</taxon>
        <taxon>rosids</taxon>
        <taxon>fabids</taxon>
        <taxon>Rosales</taxon>
        <taxon>Rhamnaceae</taxon>
        <taxon>Paliureae</taxon>
        <taxon>Ziziphus</taxon>
    </lineage>
</organism>
<protein>
    <submittedName>
        <fullName evidence="1">Uncharacterized protein</fullName>
    </submittedName>
</protein>
<name>A0A978V0F5_ZIZJJ</name>
<proteinExistence type="predicted"/>
<sequence length="78" mass="9042">MKLYNNETIYWYSIATSVISLEYLYLSCSLESVEILSTLIGVTWDKMVIPKTMEEIGGDYEDHILHLFLNLALRCIYG</sequence>
<evidence type="ECO:0000313" key="1">
    <source>
        <dbReference type="EMBL" id="KAH7520721.1"/>
    </source>
</evidence>